<gene>
    <name evidence="2" type="ORF">EYF80_042219</name>
</gene>
<proteinExistence type="predicted"/>
<feature type="region of interest" description="Disordered" evidence="1">
    <location>
        <begin position="14"/>
        <end position="40"/>
    </location>
</feature>
<comment type="caution">
    <text evidence="2">The sequence shown here is derived from an EMBL/GenBank/DDBJ whole genome shotgun (WGS) entry which is preliminary data.</text>
</comment>
<dbReference type="AlphaFoldDB" id="A0A4Z2G244"/>
<dbReference type="Proteomes" id="UP000314294">
    <property type="component" value="Unassembled WGS sequence"/>
</dbReference>
<organism evidence="2 3">
    <name type="scientific">Liparis tanakae</name>
    <name type="common">Tanaka's snailfish</name>
    <dbReference type="NCBI Taxonomy" id="230148"/>
    <lineage>
        <taxon>Eukaryota</taxon>
        <taxon>Metazoa</taxon>
        <taxon>Chordata</taxon>
        <taxon>Craniata</taxon>
        <taxon>Vertebrata</taxon>
        <taxon>Euteleostomi</taxon>
        <taxon>Actinopterygii</taxon>
        <taxon>Neopterygii</taxon>
        <taxon>Teleostei</taxon>
        <taxon>Neoteleostei</taxon>
        <taxon>Acanthomorphata</taxon>
        <taxon>Eupercaria</taxon>
        <taxon>Perciformes</taxon>
        <taxon>Cottioidei</taxon>
        <taxon>Cottales</taxon>
        <taxon>Liparidae</taxon>
        <taxon>Liparis</taxon>
    </lineage>
</organism>
<feature type="region of interest" description="Disordered" evidence="1">
    <location>
        <begin position="273"/>
        <end position="301"/>
    </location>
</feature>
<feature type="region of interest" description="Disordered" evidence="1">
    <location>
        <begin position="128"/>
        <end position="150"/>
    </location>
</feature>
<feature type="compositionally biased region" description="Gly residues" evidence="1">
    <location>
        <begin position="63"/>
        <end position="86"/>
    </location>
</feature>
<feature type="region of interest" description="Disordered" evidence="1">
    <location>
        <begin position="63"/>
        <end position="94"/>
    </location>
</feature>
<accession>A0A4Z2G244</accession>
<dbReference type="EMBL" id="SRLO01000735">
    <property type="protein sequence ID" value="TNN47577.1"/>
    <property type="molecule type" value="Genomic_DNA"/>
</dbReference>
<evidence type="ECO:0000313" key="3">
    <source>
        <dbReference type="Proteomes" id="UP000314294"/>
    </source>
</evidence>
<feature type="compositionally biased region" description="Basic and acidic residues" evidence="1">
    <location>
        <begin position="134"/>
        <end position="150"/>
    </location>
</feature>
<keyword evidence="3" id="KW-1185">Reference proteome</keyword>
<sequence length="438" mass="47786">MLHICSPGVLSVHTVGSPGGLGGWEDGRRGGGEDGRMGVWEEGRMGGWEEGRMGVWEEGRMGGGEDGGMGGGEDGRMGGGEDGGMGRGEDGRRGGWGYGRMAQSQHISKGGPALPVQTVRKCLSFKEPVESGDEERARPEPAARHREGTDSFHLRKRMELAFTGALLLFAAAVATMQQQAPLPRALRFPSHLPLSVHMCRFTTAALNEYTNYFFTFDPLQMKCSTSSYHRGPPWTLLHTTSLVPPDVGNMYGDLEETQERFPKLGQMEVWDELGSGEAEEGSTTDCDDEDGCEASGDGQDQTSLRASSVDYIGSAPQPTAACCGLPRENTCMERGVEIKGGVQQIGVKERTPGQKFETLKELREKSAGQRRLGEEGTRGSEAALLDRKMVWFADECGRRFPSIPGLCHIDWWRSRSSQGPFRPFRPFVPLEQTQSGHP</sequence>
<evidence type="ECO:0000256" key="1">
    <source>
        <dbReference type="SAM" id="MobiDB-lite"/>
    </source>
</evidence>
<name>A0A4Z2G244_9TELE</name>
<feature type="compositionally biased region" description="Acidic residues" evidence="1">
    <location>
        <begin position="277"/>
        <end position="292"/>
    </location>
</feature>
<evidence type="ECO:0000313" key="2">
    <source>
        <dbReference type="EMBL" id="TNN47577.1"/>
    </source>
</evidence>
<feature type="compositionally biased region" description="Basic and acidic residues" evidence="1">
    <location>
        <begin position="25"/>
        <end position="40"/>
    </location>
</feature>
<protein>
    <submittedName>
        <fullName evidence="2">Uncharacterized protein</fullName>
    </submittedName>
</protein>
<reference evidence="2 3" key="1">
    <citation type="submission" date="2019-03" db="EMBL/GenBank/DDBJ databases">
        <title>First draft genome of Liparis tanakae, snailfish: a comprehensive survey of snailfish specific genes.</title>
        <authorList>
            <person name="Kim W."/>
            <person name="Song I."/>
            <person name="Jeong J.-H."/>
            <person name="Kim D."/>
            <person name="Kim S."/>
            <person name="Ryu S."/>
            <person name="Song J.Y."/>
            <person name="Lee S.K."/>
        </authorList>
    </citation>
    <scope>NUCLEOTIDE SEQUENCE [LARGE SCALE GENOMIC DNA]</scope>
    <source>
        <tissue evidence="2">Muscle</tissue>
    </source>
</reference>
<dbReference type="OrthoDB" id="6380619at2759"/>